<dbReference type="PANTHER" id="PTHR10605">
    <property type="entry name" value="HEPARAN SULFATE SULFOTRANSFERASE"/>
    <property type="match status" value="1"/>
</dbReference>
<proteinExistence type="predicted"/>
<sequence length="286" mass="32306">MTALPDFIIIGAMKCGTSTLQAQLAVQSGVFMTTPKEPNFFSDDAVFARGMGWYQELFANAGPDDLKGEASTHYTKLPTHPQTIARLHPHCPSLRLVYMIRNPLQRAVSHYIHEWSEGRMGDDPVAEFARHSEMVEYGRYAWQIAPWIDAYGADSIMLTSLEQLKADPQGELSRVSAHIGLQQPVLWHDELGQQNVSAERVRKIPFQNVLIYNPVATALRRALVPKPLRNAIRDSRKITSRPELPATLRRRLERRFLSDRQDLAQLFPGHPALSLCYPFAIETAHA</sequence>
<gene>
    <name evidence="4" type="ORF">H4P12_17860</name>
</gene>
<dbReference type="EMBL" id="JACOQL010000008">
    <property type="protein sequence ID" value="MBC9248531.1"/>
    <property type="molecule type" value="Genomic_DNA"/>
</dbReference>
<dbReference type="InterPro" id="IPR027417">
    <property type="entry name" value="P-loop_NTPase"/>
</dbReference>
<evidence type="ECO:0000259" key="3">
    <source>
        <dbReference type="Pfam" id="PF00685"/>
    </source>
</evidence>
<name>A0A926JCT9_9RHOB</name>
<protein>
    <submittedName>
        <fullName evidence="4">Sulfotransferase domain-containing protein</fullName>
    </submittedName>
</protein>
<dbReference type="InterPro" id="IPR037359">
    <property type="entry name" value="NST/OST"/>
</dbReference>
<dbReference type="SUPFAM" id="SSF52540">
    <property type="entry name" value="P-loop containing nucleoside triphosphate hydrolases"/>
    <property type="match status" value="1"/>
</dbReference>
<keyword evidence="5" id="KW-1185">Reference proteome</keyword>
<accession>A0A926JCT9</accession>
<evidence type="ECO:0000256" key="1">
    <source>
        <dbReference type="ARBA" id="ARBA00022679"/>
    </source>
</evidence>
<keyword evidence="1" id="KW-0808">Transferase</keyword>
<keyword evidence="2" id="KW-0325">Glycoprotein</keyword>
<feature type="domain" description="Sulfotransferase" evidence="3">
    <location>
        <begin position="5"/>
        <end position="183"/>
    </location>
</feature>
<dbReference type="Proteomes" id="UP000608594">
    <property type="component" value="Unassembled WGS sequence"/>
</dbReference>
<dbReference type="RefSeq" id="WP_187794994.1">
    <property type="nucleotide sequence ID" value="NZ_JACOQL010000008.1"/>
</dbReference>
<dbReference type="PANTHER" id="PTHR10605:SF56">
    <property type="entry name" value="BIFUNCTIONAL HEPARAN SULFATE N-DEACETYLASE_N-SULFOTRANSFERASE"/>
    <property type="match status" value="1"/>
</dbReference>
<dbReference type="Gene3D" id="3.40.50.300">
    <property type="entry name" value="P-loop containing nucleotide triphosphate hydrolases"/>
    <property type="match status" value="1"/>
</dbReference>
<dbReference type="Pfam" id="PF00685">
    <property type="entry name" value="Sulfotransfer_1"/>
    <property type="match status" value="1"/>
</dbReference>
<evidence type="ECO:0000313" key="5">
    <source>
        <dbReference type="Proteomes" id="UP000608594"/>
    </source>
</evidence>
<dbReference type="GO" id="GO:0008146">
    <property type="term" value="F:sulfotransferase activity"/>
    <property type="evidence" value="ECO:0007669"/>
    <property type="project" value="InterPro"/>
</dbReference>
<dbReference type="InterPro" id="IPR000863">
    <property type="entry name" value="Sulfotransferase_dom"/>
</dbReference>
<organism evidence="4 5">
    <name type="scientific">Paracoccus amoyensis</name>
    <dbReference type="NCBI Taxonomy" id="2760093"/>
    <lineage>
        <taxon>Bacteria</taxon>
        <taxon>Pseudomonadati</taxon>
        <taxon>Pseudomonadota</taxon>
        <taxon>Alphaproteobacteria</taxon>
        <taxon>Rhodobacterales</taxon>
        <taxon>Paracoccaceae</taxon>
        <taxon>Paracoccus</taxon>
    </lineage>
</organism>
<evidence type="ECO:0000256" key="2">
    <source>
        <dbReference type="ARBA" id="ARBA00023180"/>
    </source>
</evidence>
<comment type="caution">
    <text evidence="4">The sequence shown here is derived from an EMBL/GenBank/DDBJ whole genome shotgun (WGS) entry which is preliminary data.</text>
</comment>
<evidence type="ECO:0000313" key="4">
    <source>
        <dbReference type="EMBL" id="MBC9248531.1"/>
    </source>
</evidence>
<dbReference type="AlphaFoldDB" id="A0A926JCT9"/>
<reference evidence="4" key="1">
    <citation type="submission" date="2020-08" db="EMBL/GenBank/DDBJ databases">
        <title>Paracoccus amoyensis sp. nov., isolated from the surface seawater at coast of Xiamen, Fujian.</title>
        <authorList>
            <person name="Lyu L."/>
        </authorList>
    </citation>
    <scope>NUCLEOTIDE SEQUENCE</scope>
    <source>
        <strain evidence="4">11-3</strain>
    </source>
</reference>